<keyword evidence="4" id="KW-1185">Reference proteome</keyword>
<organism evidence="3 4">
    <name type="scientific">Paractinoplanes bogorensis</name>
    <dbReference type="NCBI Taxonomy" id="1610840"/>
    <lineage>
        <taxon>Bacteria</taxon>
        <taxon>Bacillati</taxon>
        <taxon>Actinomycetota</taxon>
        <taxon>Actinomycetes</taxon>
        <taxon>Micromonosporales</taxon>
        <taxon>Micromonosporaceae</taxon>
        <taxon>Paractinoplanes</taxon>
    </lineage>
</organism>
<sequence length="72" mass="7887">MSVPDEEPLVPYQEPDDSVPEKRRTDGWWLVALAILLVVVCGGVIMAVNGWVGRELEKSADNGAVFVGVIHR</sequence>
<name>A0ABS5YMT0_9ACTN</name>
<keyword evidence="2" id="KW-0812">Transmembrane</keyword>
<dbReference type="Proteomes" id="UP001519654">
    <property type="component" value="Unassembled WGS sequence"/>
</dbReference>
<gene>
    <name evidence="3" type="ORF">KOI35_14790</name>
</gene>
<evidence type="ECO:0000313" key="3">
    <source>
        <dbReference type="EMBL" id="MBU2664766.1"/>
    </source>
</evidence>
<dbReference type="RefSeq" id="WP_215787668.1">
    <property type="nucleotide sequence ID" value="NZ_JAHKKG010000004.1"/>
</dbReference>
<evidence type="ECO:0000256" key="2">
    <source>
        <dbReference type="SAM" id="Phobius"/>
    </source>
</evidence>
<evidence type="ECO:0000256" key="1">
    <source>
        <dbReference type="SAM" id="MobiDB-lite"/>
    </source>
</evidence>
<feature type="compositionally biased region" description="Acidic residues" evidence="1">
    <location>
        <begin position="1"/>
        <end position="18"/>
    </location>
</feature>
<evidence type="ECO:0000313" key="4">
    <source>
        <dbReference type="Proteomes" id="UP001519654"/>
    </source>
</evidence>
<reference evidence="3 4" key="1">
    <citation type="submission" date="2021-06" db="EMBL/GenBank/DDBJ databases">
        <title>Actinoplanes lichenicola sp. nov., and Actinoplanes ovalisporus sp. nov., isolated from lichen in Thailand.</title>
        <authorList>
            <person name="Saeng-In P."/>
            <person name="Kanchanasin P."/>
            <person name="Yuki M."/>
            <person name="Kudo T."/>
            <person name="Ohkuma M."/>
            <person name="Phongsopitanun W."/>
            <person name="Tanasupawat S."/>
        </authorList>
    </citation>
    <scope>NUCLEOTIDE SEQUENCE [LARGE SCALE GENOMIC DNA]</scope>
    <source>
        <strain evidence="3 4">NBRC 110975</strain>
    </source>
</reference>
<feature type="region of interest" description="Disordered" evidence="1">
    <location>
        <begin position="1"/>
        <end position="22"/>
    </location>
</feature>
<proteinExistence type="predicted"/>
<dbReference type="EMBL" id="JAHKKG010000004">
    <property type="protein sequence ID" value="MBU2664766.1"/>
    <property type="molecule type" value="Genomic_DNA"/>
</dbReference>
<feature type="transmembrane region" description="Helical" evidence="2">
    <location>
        <begin position="28"/>
        <end position="52"/>
    </location>
</feature>
<accession>A0ABS5YMT0</accession>
<protein>
    <submittedName>
        <fullName evidence="3">Uncharacterized protein</fullName>
    </submittedName>
</protein>
<keyword evidence="2" id="KW-1133">Transmembrane helix</keyword>
<comment type="caution">
    <text evidence="3">The sequence shown here is derived from an EMBL/GenBank/DDBJ whole genome shotgun (WGS) entry which is preliminary data.</text>
</comment>
<keyword evidence="2" id="KW-0472">Membrane</keyword>